<reference evidence="1 2" key="1">
    <citation type="journal article" date="2024" name="ISME J.">
        <title>Tailless and filamentous prophages are predominant in marine Vibrio.</title>
        <authorList>
            <person name="Steensen K."/>
            <person name="Seneca J."/>
            <person name="Bartlau N."/>
            <person name="Yu X.A."/>
            <person name="Hussain F.A."/>
            <person name="Polz M.F."/>
        </authorList>
    </citation>
    <scope>NUCLEOTIDE SEQUENCE [LARGE SCALE GENOMIC DNA]</scope>
    <source>
        <strain evidence="1 2">10N.239.312.F12</strain>
    </source>
</reference>
<dbReference type="Proteomes" id="UP001570071">
    <property type="component" value="Unassembled WGS sequence"/>
</dbReference>
<accession>A0ABV4MRD1</accession>
<sequence>MSNTTNNQSELIVLITQAAKAKGALEDGEATTALAELQDFLGVETGDVAGMFFSCEKSEDWKNLDFETKISMLSNYVATEIRYLIIS</sequence>
<evidence type="ECO:0000313" key="2">
    <source>
        <dbReference type="Proteomes" id="UP001570071"/>
    </source>
</evidence>
<name>A0ABV4MRD1_9VIBR</name>
<comment type="caution">
    <text evidence="1">The sequence shown here is derived from an EMBL/GenBank/DDBJ whole genome shotgun (WGS) entry which is preliminary data.</text>
</comment>
<dbReference type="EMBL" id="JBFSSG010000001">
    <property type="protein sequence ID" value="MEZ8719704.1"/>
    <property type="molecule type" value="Genomic_DNA"/>
</dbReference>
<keyword evidence="2" id="KW-1185">Reference proteome</keyword>
<evidence type="ECO:0000313" key="1">
    <source>
        <dbReference type="EMBL" id="MEZ8719704.1"/>
    </source>
</evidence>
<dbReference type="RefSeq" id="WP_269336705.1">
    <property type="nucleotide sequence ID" value="NZ_JBFSSG010000001.1"/>
</dbReference>
<organism evidence="1 2">
    <name type="scientific">Vibrio pomeroyi</name>
    <dbReference type="NCBI Taxonomy" id="198832"/>
    <lineage>
        <taxon>Bacteria</taxon>
        <taxon>Pseudomonadati</taxon>
        <taxon>Pseudomonadota</taxon>
        <taxon>Gammaproteobacteria</taxon>
        <taxon>Vibrionales</taxon>
        <taxon>Vibrionaceae</taxon>
        <taxon>Vibrio</taxon>
    </lineage>
</organism>
<proteinExistence type="predicted"/>
<protein>
    <submittedName>
        <fullName evidence="1">Uncharacterized protein</fullName>
    </submittedName>
</protein>
<gene>
    <name evidence="1" type="ORF">AB6D66_01405</name>
</gene>